<gene>
    <name evidence="2" type="ORF">Q9291_11010</name>
</gene>
<sequence>MMKIPDTRLRYLLLIMTCLSLSACLSINKPVKTERYSLPEVSPAVQAASATQILVLQPVVLADFLDTDRIVLQIDDISLRPTRDHLWADALSSQLDRAVISRLAKQLPNTQVMHRLANQPATAMQLHIKIDQFQGHMNGYAIASGQWQLLLPNTHKVVSRAFKFETPLNENGYPALVRALGNNIDLLASQISLAISSQ</sequence>
<name>A0ABT9JV43_9PROT</name>
<dbReference type="SUPFAM" id="SSF159594">
    <property type="entry name" value="XCC0632-like"/>
    <property type="match status" value="1"/>
</dbReference>
<keyword evidence="2" id="KW-0449">Lipoprotein</keyword>
<protein>
    <submittedName>
        <fullName evidence="2">ABC-type transport auxiliary lipoprotein family protein</fullName>
    </submittedName>
</protein>
<dbReference type="InterPro" id="IPR005586">
    <property type="entry name" value="ABC_trans_aux"/>
</dbReference>
<keyword evidence="3" id="KW-1185">Reference proteome</keyword>
<accession>A0ABT9JV43</accession>
<evidence type="ECO:0000313" key="2">
    <source>
        <dbReference type="EMBL" id="MDP8568379.1"/>
    </source>
</evidence>
<dbReference type="Pfam" id="PF03886">
    <property type="entry name" value="ABC_trans_aux"/>
    <property type="match status" value="1"/>
</dbReference>
<dbReference type="Gene3D" id="3.40.50.10610">
    <property type="entry name" value="ABC-type transport auxiliary lipoprotein component"/>
    <property type="match status" value="1"/>
</dbReference>
<proteinExistence type="predicted"/>
<evidence type="ECO:0000259" key="1">
    <source>
        <dbReference type="Pfam" id="PF03886"/>
    </source>
</evidence>
<feature type="domain" description="ABC-type transport auxiliary lipoprotein component" evidence="1">
    <location>
        <begin position="36"/>
        <end position="191"/>
    </location>
</feature>
<comment type="caution">
    <text evidence="2">The sequence shown here is derived from an EMBL/GenBank/DDBJ whole genome shotgun (WGS) entry which is preliminary data.</text>
</comment>
<dbReference type="EMBL" id="JAVCAP010000022">
    <property type="protein sequence ID" value="MDP8568379.1"/>
    <property type="molecule type" value="Genomic_DNA"/>
</dbReference>
<reference evidence="3" key="1">
    <citation type="journal article" date="2019" name="Int. J. Syst. Evol. Microbiol.">
        <title>The Global Catalogue of Microorganisms (GCM) 10K type strain sequencing project: providing services to taxonomists for standard genome sequencing and annotation.</title>
        <authorList>
            <consortium name="The Broad Institute Genomics Platform"/>
            <consortium name="The Broad Institute Genome Sequencing Center for Infectious Disease"/>
            <person name="Wu L."/>
            <person name="Ma J."/>
        </authorList>
    </citation>
    <scope>NUCLEOTIDE SEQUENCE [LARGE SCALE GENOMIC DNA]</scope>
    <source>
        <strain evidence="3">VKM B-3159</strain>
    </source>
</reference>
<dbReference type="RefSeq" id="WP_306390101.1">
    <property type="nucleotide sequence ID" value="NZ_JAVCAP010000022.1"/>
</dbReference>
<dbReference type="Proteomes" id="UP001225906">
    <property type="component" value="Unassembled WGS sequence"/>
</dbReference>
<dbReference type="PROSITE" id="PS51257">
    <property type="entry name" value="PROKAR_LIPOPROTEIN"/>
    <property type="match status" value="1"/>
</dbReference>
<organism evidence="2 3">
    <name type="scientific">Methylophilus aquaticus</name>
    <dbReference type="NCBI Taxonomy" id="1971610"/>
    <lineage>
        <taxon>Bacteria</taxon>
        <taxon>Pseudomonadati</taxon>
        <taxon>Pseudomonadota</taxon>
        <taxon>Betaproteobacteria</taxon>
        <taxon>Nitrosomonadales</taxon>
        <taxon>Methylophilaceae</taxon>
        <taxon>Methylophilus</taxon>
    </lineage>
</organism>
<evidence type="ECO:0000313" key="3">
    <source>
        <dbReference type="Proteomes" id="UP001225906"/>
    </source>
</evidence>